<evidence type="ECO:0000313" key="3">
    <source>
        <dbReference type="Proteomes" id="UP000309488"/>
    </source>
</evidence>
<keyword evidence="1" id="KW-0812">Transmembrane</keyword>
<feature type="transmembrane region" description="Helical" evidence="1">
    <location>
        <begin position="12"/>
        <end position="33"/>
    </location>
</feature>
<gene>
    <name evidence="2" type="ORF">FA048_00050</name>
</gene>
<protein>
    <recommendedName>
        <fullName evidence="4">Prepilin-type N-terminal cleavage/methylation domain-containing protein</fullName>
    </recommendedName>
</protein>
<comment type="caution">
    <text evidence="2">The sequence shown here is derived from an EMBL/GenBank/DDBJ whole genome shotgun (WGS) entry which is preliminary data.</text>
</comment>
<organism evidence="2 3">
    <name type="scientific">Pedobacter polaris</name>
    <dbReference type="NCBI Taxonomy" id="2571273"/>
    <lineage>
        <taxon>Bacteria</taxon>
        <taxon>Pseudomonadati</taxon>
        <taxon>Bacteroidota</taxon>
        <taxon>Sphingobacteriia</taxon>
        <taxon>Sphingobacteriales</taxon>
        <taxon>Sphingobacteriaceae</taxon>
        <taxon>Pedobacter</taxon>
    </lineage>
</organism>
<name>A0A4U1CTY8_9SPHI</name>
<keyword evidence="1" id="KW-1133">Transmembrane helix</keyword>
<sequence>MQKISAYTLMEVTVAMLLSALTITICYSAYGIITSYFKSFQDKNALADEVLALRHTLDRDSEKSNYMLKTDEGFEFLQDSSIIIYSFTDQHILRRLSEVHTDTFKLQAVELQRFFESQEIVAADTIDQISFKLVLTKDHTVSIQVNKYYSAAALFK</sequence>
<evidence type="ECO:0000256" key="1">
    <source>
        <dbReference type="SAM" id="Phobius"/>
    </source>
</evidence>
<dbReference type="EMBL" id="SWBR01000001">
    <property type="protein sequence ID" value="TKC12046.1"/>
    <property type="molecule type" value="Genomic_DNA"/>
</dbReference>
<evidence type="ECO:0008006" key="4">
    <source>
        <dbReference type="Google" id="ProtNLM"/>
    </source>
</evidence>
<keyword evidence="3" id="KW-1185">Reference proteome</keyword>
<proteinExistence type="predicted"/>
<dbReference type="Proteomes" id="UP000309488">
    <property type="component" value="Unassembled WGS sequence"/>
</dbReference>
<dbReference type="AlphaFoldDB" id="A0A4U1CTY8"/>
<evidence type="ECO:0000313" key="2">
    <source>
        <dbReference type="EMBL" id="TKC12046.1"/>
    </source>
</evidence>
<keyword evidence="1" id="KW-0472">Membrane</keyword>
<reference evidence="2 3" key="1">
    <citation type="submission" date="2019-04" db="EMBL/GenBank/DDBJ databases">
        <title>Pedobacter sp. RP-3-22 sp. nov., isolated from Arctic soil.</title>
        <authorList>
            <person name="Dahal R.H."/>
            <person name="Kim D.-U."/>
        </authorList>
    </citation>
    <scope>NUCLEOTIDE SEQUENCE [LARGE SCALE GENOMIC DNA]</scope>
    <source>
        <strain evidence="2 3">RP-3-22</strain>
    </source>
</reference>
<dbReference type="OrthoDB" id="769870at2"/>
<dbReference type="RefSeq" id="WP_136837959.1">
    <property type="nucleotide sequence ID" value="NZ_SWBR01000001.1"/>
</dbReference>
<accession>A0A4U1CTY8</accession>